<dbReference type="AlphaFoldDB" id="A0AAD6Y3Z3"/>
<dbReference type="Proteomes" id="UP001219525">
    <property type="component" value="Unassembled WGS sequence"/>
</dbReference>
<reference evidence="1" key="1">
    <citation type="submission" date="2023-03" db="EMBL/GenBank/DDBJ databases">
        <title>Massive genome expansion in bonnet fungi (Mycena s.s.) driven by repeated elements and novel gene families across ecological guilds.</title>
        <authorList>
            <consortium name="Lawrence Berkeley National Laboratory"/>
            <person name="Harder C.B."/>
            <person name="Miyauchi S."/>
            <person name="Viragh M."/>
            <person name="Kuo A."/>
            <person name="Thoen E."/>
            <person name="Andreopoulos B."/>
            <person name="Lu D."/>
            <person name="Skrede I."/>
            <person name="Drula E."/>
            <person name="Henrissat B."/>
            <person name="Morin E."/>
            <person name="Kohler A."/>
            <person name="Barry K."/>
            <person name="LaButti K."/>
            <person name="Morin E."/>
            <person name="Salamov A."/>
            <person name="Lipzen A."/>
            <person name="Mereny Z."/>
            <person name="Hegedus B."/>
            <person name="Baldrian P."/>
            <person name="Stursova M."/>
            <person name="Weitz H."/>
            <person name="Taylor A."/>
            <person name="Grigoriev I.V."/>
            <person name="Nagy L.G."/>
            <person name="Martin F."/>
            <person name="Kauserud H."/>
        </authorList>
    </citation>
    <scope>NUCLEOTIDE SEQUENCE</scope>
    <source>
        <strain evidence="1">9144</strain>
    </source>
</reference>
<evidence type="ECO:0000313" key="1">
    <source>
        <dbReference type="EMBL" id="KAJ7198106.1"/>
    </source>
</evidence>
<protein>
    <submittedName>
        <fullName evidence="1">Uncharacterized protein</fullName>
    </submittedName>
</protein>
<gene>
    <name evidence="1" type="ORF">GGX14DRAFT_402127</name>
</gene>
<comment type="caution">
    <text evidence="1">The sequence shown here is derived from an EMBL/GenBank/DDBJ whole genome shotgun (WGS) entry which is preliminary data.</text>
</comment>
<keyword evidence="2" id="KW-1185">Reference proteome</keyword>
<name>A0AAD6Y3Z3_9AGAR</name>
<proteinExistence type="predicted"/>
<dbReference type="EMBL" id="JARJCW010000074">
    <property type="protein sequence ID" value="KAJ7198106.1"/>
    <property type="molecule type" value="Genomic_DNA"/>
</dbReference>
<sequence length="182" mass="20991">MWDVPEYIWDIPASAWDVPARMWDVPVYIWDIPASAWDVPARMWDVPSRTWDVPDICGISQHTPGTSQHKCGTPTAHWDVPNATTAYMYRCFSVLESNGEKTQTSQGPSSSKLEFTTHWHWILDELSLENTNKSKTTLSRQYTFVKYLPTMPAHTKIHSAPEWDYASVGFVPTYISQYYVVR</sequence>
<accession>A0AAD6Y3Z3</accession>
<organism evidence="1 2">
    <name type="scientific">Mycena pura</name>
    <dbReference type="NCBI Taxonomy" id="153505"/>
    <lineage>
        <taxon>Eukaryota</taxon>
        <taxon>Fungi</taxon>
        <taxon>Dikarya</taxon>
        <taxon>Basidiomycota</taxon>
        <taxon>Agaricomycotina</taxon>
        <taxon>Agaricomycetes</taxon>
        <taxon>Agaricomycetidae</taxon>
        <taxon>Agaricales</taxon>
        <taxon>Marasmiineae</taxon>
        <taxon>Mycenaceae</taxon>
        <taxon>Mycena</taxon>
    </lineage>
</organism>
<evidence type="ECO:0000313" key="2">
    <source>
        <dbReference type="Proteomes" id="UP001219525"/>
    </source>
</evidence>